<dbReference type="Proteomes" id="UP001386955">
    <property type="component" value="Unassembled WGS sequence"/>
</dbReference>
<name>A0AAN9XPV8_PSOTE</name>
<keyword evidence="3" id="KW-1185">Reference proteome</keyword>
<sequence length="67" mass="7643">MEQDAERSVKNESSTVITLRSLGVDERDYTRVTRGMARERGSVAEREAEQHKAMNEESERQITSTSL</sequence>
<reference evidence="2 3" key="1">
    <citation type="submission" date="2024-01" db="EMBL/GenBank/DDBJ databases">
        <title>The genomes of 5 underutilized Papilionoideae crops provide insights into root nodulation and disease resistanc.</title>
        <authorList>
            <person name="Jiang F."/>
        </authorList>
    </citation>
    <scope>NUCLEOTIDE SEQUENCE [LARGE SCALE GENOMIC DNA]</scope>
    <source>
        <strain evidence="2">DUOXIRENSHENG_FW03</strain>
        <tissue evidence="2">Leaves</tissue>
    </source>
</reference>
<organism evidence="2 3">
    <name type="scientific">Psophocarpus tetragonolobus</name>
    <name type="common">Winged bean</name>
    <name type="synonym">Dolichos tetragonolobus</name>
    <dbReference type="NCBI Taxonomy" id="3891"/>
    <lineage>
        <taxon>Eukaryota</taxon>
        <taxon>Viridiplantae</taxon>
        <taxon>Streptophyta</taxon>
        <taxon>Embryophyta</taxon>
        <taxon>Tracheophyta</taxon>
        <taxon>Spermatophyta</taxon>
        <taxon>Magnoliopsida</taxon>
        <taxon>eudicotyledons</taxon>
        <taxon>Gunneridae</taxon>
        <taxon>Pentapetalae</taxon>
        <taxon>rosids</taxon>
        <taxon>fabids</taxon>
        <taxon>Fabales</taxon>
        <taxon>Fabaceae</taxon>
        <taxon>Papilionoideae</taxon>
        <taxon>50 kb inversion clade</taxon>
        <taxon>NPAAA clade</taxon>
        <taxon>indigoferoid/millettioid clade</taxon>
        <taxon>Phaseoleae</taxon>
        <taxon>Psophocarpus</taxon>
    </lineage>
</organism>
<feature type="region of interest" description="Disordered" evidence="1">
    <location>
        <begin position="38"/>
        <end position="67"/>
    </location>
</feature>
<dbReference type="AlphaFoldDB" id="A0AAN9XPV8"/>
<feature type="compositionally biased region" description="Basic and acidic residues" evidence="1">
    <location>
        <begin position="38"/>
        <end position="60"/>
    </location>
</feature>
<protein>
    <submittedName>
        <fullName evidence="2">Uncharacterized protein</fullName>
    </submittedName>
</protein>
<evidence type="ECO:0000256" key="1">
    <source>
        <dbReference type="SAM" id="MobiDB-lite"/>
    </source>
</evidence>
<accession>A0AAN9XPV8</accession>
<dbReference type="EMBL" id="JAYMYS010000003">
    <property type="protein sequence ID" value="KAK7401137.1"/>
    <property type="molecule type" value="Genomic_DNA"/>
</dbReference>
<evidence type="ECO:0000313" key="3">
    <source>
        <dbReference type="Proteomes" id="UP001386955"/>
    </source>
</evidence>
<gene>
    <name evidence="2" type="ORF">VNO78_12455</name>
</gene>
<proteinExistence type="predicted"/>
<comment type="caution">
    <text evidence="2">The sequence shown here is derived from an EMBL/GenBank/DDBJ whole genome shotgun (WGS) entry which is preliminary data.</text>
</comment>
<evidence type="ECO:0000313" key="2">
    <source>
        <dbReference type="EMBL" id="KAK7401137.1"/>
    </source>
</evidence>